<proteinExistence type="predicted"/>
<dbReference type="EMBL" id="CACRXK020020719">
    <property type="protein sequence ID" value="CAB4035104.1"/>
    <property type="molecule type" value="Genomic_DNA"/>
</dbReference>
<keyword evidence="3" id="KW-1185">Reference proteome</keyword>
<dbReference type="AlphaFoldDB" id="A0A6S7JY49"/>
<feature type="non-terminal residue" evidence="2">
    <location>
        <position position="1"/>
    </location>
</feature>
<feature type="compositionally biased region" description="Polar residues" evidence="1">
    <location>
        <begin position="58"/>
        <end position="80"/>
    </location>
</feature>
<gene>
    <name evidence="2" type="ORF">PACLA_8A051662</name>
</gene>
<name>A0A6S7JY49_PARCT</name>
<sequence>PDYAENTVLERLENCDPNVNAECKRSLEDLSEQLSMQLGNDDAKDGNVESTKSETTGRDASTGTSQSNTKVVQPQKLSENISKKENGGSVGFRAEEKTGETSSSRKKNPVKKHDEDSSGDIPDVYFL</sequence>
<accession>A0A6S7JY49</accession>
<reference evidence="2" key="1">
    <citation type="submission" date="2020-04" db="EMBL/GenBank/DDBJ databases">
        <authorList>
            <person name="Alioto T."/>
            <person name="Alioto T."/>
            <person name="Gomez Garrido J."/>
        </authorList>
    </citation>
    <scope>NUCLEOTIDE SEQUENCE</scope>
    <source>
        <strain evidence="2">A484AB</strain>
    </source>
</reference>
<dbReference type="Proteomes" id="UP001152795">
    <property type="component" value="Unassembled WGS sequence"/>
</dbReference>
<comment type="caution">
    <text evidence="2">The sequence shown here is derived from an EMBL/GenBank/DDBJ whole genome shotgun (WGS) entry which is preliminary data.</text>
</comment>
<feature type="compositionally biased region" description="Basic and acidic residues" evidence="1">
    <location>
        <begin position="41"/>
        <end position="57"/>
    </location>
</feature>
<feature type="non-terminal residue" evidence="2">
    <location>
        <position position="127"/>
    </location>
</feature>
<evidence type="ECO:0000256" key="1">
    <source>
        <dbReference type="SAM" id="MobiDB-lite"/>
    </source>
</evidence>
<organism evidence="2 3">
    <name type="scientific">Paramuricea clavata</name>
    <name type="common">Red gorgonian</name>
    <name type="synonym">Violescent sea-whip</name>
    <dbReference type="NCBI Taxonomy" id="317549"/>
    <lineage>
        <taxon>Eukaryota</taxon>
        <taxon>Metazoa</taxon>
        <taxon>Cnidaria</taxon>
        <taxon>Anthozoa</taxon>
        <taxon>Octocorallia</taxon>
        <taxon>Malacalcyonacea</taxon>
        <taxon>Plexauridae</taxon>
        <taxon>Paramuricea</taxon>
    </lineage>
</organism>
<evidence type="ECO:0000313" key="2">
    <source>
        <dbReference type="EMBL" id="CAB4035104.1"/>
    </source>
</evidence>
<evidence type="ECO:0000313" key="3">
    <source>
        <dbReference type="Proteomes" id="UP001152795"/>
    </source>
</evidence>
<feature type="region of interest" description="Disordered" evidence="1">
    <location>
        <begin position="32"/>
        <end position="127"/>
    </location>
</feature>
<protein>
    <submittedName>
        <fullName evidence="2">Uncharacterized protein</fullName>
    </submittedName>
</protein>